<feature type="non-terminal residue" evidence="15">
    <location>
        <position position="1"/>
    </location>
</feature>
<dbReference type="InterPro" id="IPR009080">
    <property type="entry name" value="tRNAsynth_Ia_anticodon-bd"/>
</dbReference>
<dbReference type="EC" id="6.1.1.9" evidence="1"/>
<evidence type="ECO:0000259" key="14">
    <source>
        <dbReference type="Pfam" id="PF10458"/>
    </source>
</evidence>
<dbReference type="GO" id="GO:0005829">
    <property type="term" value="C:cytosol"/>
    <property type="evidence" value="ECO:0007669"/>
    <property type="project" value="TreeGrafter"/>
</dbReference>
<dbReference type="Gene3D" id="3.40.50.620">
    <property type="entry name" value="HUPs"/>
    <property type="match status" value="1"/>
</dbReference>
<keyword evidence="11" id="KW-0472">Membrane</keyword>
<dbReference type="GO" id="GO:0005524">
    <property type="term" value="F:ATP binding"/>
    <property type="evidence" value="ECO:0007669"/>
    <property type="project" value="UniProtKB-KW"/>
</dbReference>
<organism evidence="15">
    <name type="scientific">marine metagenome</name>
    <dbReference type="NCBI Taxonomy" id="408172"/>
    <lineage>
        <taxon>unclassified sequences</taxon>
        <taxon>metagenomes</taxon>
        <taxon>ecological metagenomes</taxon>
    </lineage>
</organism>
<evidence type="ECO:0000256" key="6">
    <source>
        <dbReference type="ARBA" id="ARBA00022917"/>
    </source>
</evidence>
<dbReference type="PANTHER" id="PTHR11946:SF93">
    <property type="entry name" value="VALINE--TRNA LIGASE, CHLOROPLASTIC_MITOCHONDRIAL 2"/>
    <property type="match status" value="1"/>
</dbReference>
<dbReference type="InterPro" id="IPR010978">
    <property type="entry name" value="tRNA-bd_arm"/>
</dbReference>
<feature type="coiled-coil region" evidence="10">
    <location>
        <begin position="524"/>
        <end position="586"/>
    </location>
</feature>
<gene>
    <name evidence="15" type="ORF">METZ01_LOCUS181866</name>
</gene>
<dbReference type="InterPro" id="IPR013155">
    <property type="entry name" value="M/V/L/I-tRNA-synth_anticd-bd"/>
</dbReference>
<evidence type="ECO:0000256" key="4">
    <source>
        <dbReference type="ARBA" id="ARBA00022741"/>
    </source>
</evidence>
<sequence length="592" mass="69892">LESINILEKNGKLNNNVPNDFIGLDRFEARAIIIKILKERNLLEKIENIKNAIPYGDRSNSIIEPLLTEQWFVDAKFLAKKAIEVVKKKKTNFFPDNWSKIYFQWMNNIQPWCISRQLWWGHRIPAWYSKDKKIFVAENEQEAKKIAKKYYKKNVELKRDEDVLDTWFSSALWPFATLGWPKKTYELKRFYPTSVLVTGFDIIFFWVARMMMMGNYLIKKVPFSKVYVHALVRDEKGQKMSKSKGNVIDPLDIINKYGADSLRFTLISMAAPGRDVKLSEDRVKGYRNFINKIWNANKFSKLNSCKLSKKFNIKKTKIDVNKWIYFELVKTNNEAKRYISNFRFDEAARVIYQFVWHSYCDWYIEFLKPIFDSKNEKNIEESRNMSAFIQSNILILLHPFIPFFTERVWQDFKFNKYFKMPLMFKDWDIKSQSTFSKSYKKIDWLLELVTSIRSTKVDLNISPGSFINISTNELNSDKITIINDNLSVFKRLGRVTDVSNSELNKNGVKINVGGEVITLYFDQNLDLNKQKQKISNKVNDLNQKITEINSKLKNKSFLKNAPKQIVQKEKKALIEYKIELKKLNSILNSIKN</sequence>
<dbReference type="PRINTS" id="PR00986">
    <property type="entry name" value="TRNASYNTHVAL"/>
</dbReference>
<feature type="domain" description="Aminoacyl-tRNA synthetase class Ia" evidence="12">
    <location>
        <begin position="64"/>
        <end position="279"/>
    </location>
</feature>
<dbReference type="Pfam" id="PF08264">
    <property type="entry name" value="Anticodon_1"/>
    <property type="match status" value="1"/>
</dbReference>
<dbReference type="InterPro" id="IPR002300">
    <property type="entry name" value="aa-tRNA-synth_Ia"/>
</dbReference>
<feature type="domain" description="Methionyl/Valyl/Leucyl/Isoleucyl-tRNA synthetase anticodon-binding" evidence="13">
    <location>
        <begin position="321"/>
        <end position="464"/>
    </location>
</feature>
<keyword evidence="6" id="KW-0648">Protein biosynthesis</keyword>
<dbReference type="SUPFAM" id="SSF46589">
    <property type="entry name" value="tRNA-binding arm"/>
    <property type="match status" value="1"/>
</dbReference>
<evidence type="ECO:0000256" key="7">
    <source>
        <dbReference type="ARBA" id="ARBA00023146"/>
    </source>
</evidence>
<keyword evidence="5" id="KW-0067">ATP-binding</keyword>
<dbReference type="GO" id="GO:0006438">
    <property type="term" value="P:valyl-tRNA aminoacylation"/>
    <property type="evidence" value="ECO:0007669"/>
    <property type="project" value="InterPro"/>
</dbReference>
<evidence type="ECO:0000256" key="2">
    <source>
        <dbReference type="ARBA" id="ARBA00022490"/>
    </source>
</evidence>
<evidence type="ECO:0000259" key="12">
    <source>
        <dbReference type="Pfam" id="PF00133"/>
    </source>
</evidence>
<keyword evidence="4" id="KW-0547">Nucleotide-binding</keyword>
<dbReference type="GO" id="GO:0002161">
    <property type="term" value="F:aminoacyl-tRNA deacylase activity"/>
    <property type="evidence" value="ECO:0007669"/>
    <property type="project" value="InterPro"/>
</dbReference>
<comment type="catalytic activity">
    <reaction evidence="9">
        <text>tRNA(Val) + L-valine + ATP = L-valyl-tRNA(Val) + AMP + diphosphate</text>
        <dbReference type="Rhea" id="RHEA:10704"/>
        <dbReference type="Rhea" id="RHEA-COMP:9672"/>
        <dbReference type="Rhea" id="RHEA-COMP:9708"/>
        <dbReference type="ChEBI" id="CHEBI:30616"/>
        <dbReference type="ChEBI" id="CHEBI:33019"/>
        <dbReference type="ChEBI" id="CHEBI:57762"/>
        <dbReference type="ChEBI" id="CHEBI:78442"/>
        <dbReference type="ChEBI" id="CHEBI:78537"/>
        <dbReference type="ChEBI" id="CHEBI:456215"/>
        <dbReference type="EC" id="6.1.1.9"/>
    </reaction>
</comment>
<dbReference type="SUPFAM" id="SSF47323">
    <property type="entry name" value="Anticodon-binding domain of a subclass of class I aminoacyl-tRNA synthetases"/>
    <property type="match status" value="1"/>
</dbReference>
<evidence type="ECO:0000256" key="3">
    <source>
        <dbReference type="ARBA" id="ARBA00022598"/>
    </source>
</evidence>
<evidence type="ECO:0000256" key="11">
    <source>
        <dbReference type="SAM" id="Phobius"/>
    </source>
</evidence>
<keyword evidence="11" id="KW-1133">Transmembrane helix</keyword>
<dbReference type="InterPro" id="IPR002303">
    <property type="entry name" value="Valyl-tRNA_ligase"/>
</dbReference>
<feature type="transmembrane region" description="Helical" evidence="11">
    <location>
        <begin position="190"/>
        <end position="208"/>
    </location>
</feature>
<evidence type="ECO:0000256" key="9">
    <source>
        <dbReference type="ARBA" id="ARBA00047552"/>
    </source>
</evidence>
<evidence type="ECO:0000256" key="8">
    <source>
        <dbReference type="ARBA" id="ARBA00029936"/>
    </source>
</evidence>
<keyword evidence="7" id="KW-0030">Aminoacyl-tRNA synthetase</keyword>
<dbReference type="SUPFAM" id="SSF50677">
    <property type="entry name" value="ValRS/IleRS/LeuRS editing domain"/>
    <property type="match status" value="1"/>
</dbReference>
<dbReference type="Gene3D" id="1.10.730.10">
    <property type="entry name" value="Isoleucyl-tRNA Synthetase, Domain 1"/>
    <property type="match status" value="1"/>
</dbReference>
<dbReference type="InterPro" id="IPR019499">
    <property type="entry name" value="Val-tRNA_synth_tRNA-bd"/>
</dbReference>
<dbReference type="PANTHER" id="PTHR11946">
    <property type="entry name" value="VALYL-TRNA SYNTHETASES"/>
    <property type="match status" value="1"/>
</dbReference>
<reference evidence="15" key="1">
    <citation type="submission" date="2018-05" db="EMBL/GenBank/DDBJ databases">
        <authorList>
            <person name="Lanie J.A."/>
            <person name="Ng W.-L."/>
            <person name="Kazmierczak K.M."/>
            <person name="Andrzejewski T.M."/>
            <person name="Davidsen T.M."/>
            <person name="Wayne K.J."/>
            <person name="Tettelin H."/>
            <person name="Glass J.I."/>
            <person name="Rusch D."/>
            <person name="Podicherti R."/>
            <person name="Tsui H.-C.T."/>
            <person name="Winkler M.E."/>
        </authorList>
    </citation>
    <scope>NUCLEOTIDE SEQUENCE</scope>
</reference>
<evidence type="ECO:0000313" key="15">
    <source>
        <dbReference type="EMBL" id="SVB29012.1"/>
    </source>
</evidence>
<evidence type="ECO:0000256" key="5">
    <source>
        <dbReference type="ARBA" id="ARBA00022840"/>
    </source>
</evidence>
<dbReference type="InterPro" id="IPR033705">
    <property type="entry name" value="Anticodon_Ia_Val"/>
</dbReference>
<dbReference type="SUPFAM" id="SSF52374">
    <property type="entry name" value="Nucleotidylyl transferase"/>
    <property type="match status" value="1"/>
</dbReference>
<dbReference type="FunFam" id="3.40.50.620:FF:000078">
    <property type="entry name" value="Valine--tRNA ligase, mitochondrial"/>
    <property type="match status" value="1"/>
</dbReference>
<protein>
    <recommendedName>
        <fullName evidence="1">valine--tRNA ligase</fullName>
        <ecNumber evidence="1">6.1.1.9</ecNumber>
    </recommendedName>
    <alternativeName>
        <fullName evidence="8">Valyl-tRNA synthetase</fullName>
    </alternativeName>
</protein>
<name>A0A382CT51_9ZZZZ</name>
<dbReference type="InterPro" id="IPR014729">
    <property type="entry name" value="Rossmann-like_a/b/a_fold"/>
</dbReference>
<accession>A0A382CT51</accession>
<dbReference type="Gene3D" id="1.10.287.380">
    <property type="entry name" value="Valyl-tRNA synthetase, C-terminal domain"/>
    <property type="match status" value="1"/>
</dbReference>
<dbReference type="InterPro" id="IPR037118">
    <property type="entry name" value="Val-tRNA_synth_C_sf"/>
</dbReference>
<dbReference type="Pfam" id="PF10458">
    <property type="entry name" value="Val_tRNA-synt_C"/>
    <property type="match status" value="1"/>
</dbReference>
<dbReference type="InterPro" id="IPR009008">
    <property type="entry name" value="Val/Leu/Ile-tRNA-synth_edit"/>
</dbReference>
<keyword evidence="10" id="KW-0175">Coiled coil</keyword>
<dbReference type="GO" id="GO:0004832">
    <property type="term" value="F:valine-tRNA ligase activity"/>
    <property type="evidence" value="ECO:0007669"/>
    <property type="project" value="UniProtKB-EC"/>
</dbReference>
<keyword evidence="3" id="KW-0436">Ligase</keyword>
<proteinExistence type="predicted"/>
<dbReference type="EMBL" id="UINC01035886">
    <property type="protein sequence ID" value="SVB29012.1"/>
    <property type="molecule type" value="Genomic_DNA"/>
</dbReference>
<dbReference type="CDD" id="cd07962">
    <property type="entry name" value="Anticodon_Ia_Val"/>
    <property type="match status" value="1"/>
</dbReference>
<dbReference type="Pfam" id="PF00133">
    <property type="entry name" value="tRNA-synt_1"/>
    <property type="match status" value="1"/>
</dbReference>
<feature type="domain" description="Valyl-tRNA synthetase tRNA-binding arm" evidence="14">
    <location>
        <begin position="526"/>
        <end position="590"/>
    </location>
</feature>
<keyword evidence="2" id="KW-0963">Cytoplasm</keyword>
<evidence type="ECO:0000259" key="13">
    <source>
        <dbReference type="Pfam" id="PF08264"/>
    </source>
</evidence>
<keyword evidence="11" id="KW-0812">Transmembrane</keyword>
<dbReference type="AlphaFoldDB" id="A0A382CT51"/>
<evidence type="ECO:0000256" key="1">
    <source>
        <dbReference type="ARBA" id="ARBA00013169"/>
    </source>
</evidence>
<evidence type="ECO:0000256" key="10">
    <source>
        <dbReference type="SAM" id="Coils"/>
    </source>
</evidence>